<proteinExistence type="predicted"/>
<name>A0A3P6Q336_9BILA</name>
<organism evidence="1 2">
    <name type="scientific">Gongylonema pulchrum</name>
    <dbReference type="NCBI Taxonomy" id="637853"/>
    <lineage>
        <taxon>Eukaryota</taxon>
        <taxon>Metazoa</taxon>
        <taxon>Ecdysozoa</taxon>
        <taxon>Nematoda</taxon>
        <taxon>Chromadorea</taxon>
        <taxon>Rhabditida</taxon>
        <taxon>Spirurina</taxon>
        <taxon>Spiruromorpha</taxon>
        <taxon>Spiruroidea</taxon>
        <taxon>Gongylonematidae</taxon>
        <taxon>Gongylonema</taxon>
    </lineage>
</organism>
<evidence type="ECO:0000313" key="2">
    <source>
        <dbReference type="Proteomes" id="UP000271098"/>
    </source>
</evidence>
<sequence length="36" mass="4189">MFDDEIRDLHWSNAVTRNPLIAIANRTSHISLIDPR</sequence>
<reference evidence="1 2" key="1">
    <citation type="submission" date="2018-11" db="EMBL/GenBank/DDBJ databases">
        <authorList>
            <consortium name="Pathogen Informatics"/>
        </authorList>
    </citation>
    <scope>NUCLEOTIDE SEQUENCE [LARGE SCALE GENOMIC DNA]</scope>
</reference>
<keyword evidence="2" id="KW-1185">Reference proteome</keyword>
<gene>
    <name evidence="1" type="ORF">GPUH_LOCUS3474</name>
</gene>
<accession>A0A3P6Q336</accession>
<dbReference type="EMBL" id="UYRT01005978">
    <property type="protein sequence ID" value="VDK39727.1"/>
    <property type="molecule type" value="Genomic_DNA"/>
</dbReference>
<evidence type="ECO:0000313" key="1">
    <source>
        <dbReference type="EMBL" id="VDK39727.1"/>
    </source>
</evidence>
<dbReference type="OrthoDB" id="361494at2759"/>
<dbReference type="Proteomes" id="UP000271098">
    <property type="component" value="Unassembled WGS sequence"/>
</dbReference>
<protein>
    <submittedName>
        <fullName evidence="1">Uncharacterized protein</fullName>
    </submittedName>
</protein>
<dbReference type="AlphaFoldDB" id="A0A3P6Q336"/>